<feature type="domain" description="Reverse transcriptase" evidence="1">
    <location>
        <begin position="37"/>
        <end position="123"/>
    </location>
</feature>
<evidence type="ECO:0000259" key="1">
    <source>
        <dbReference type="Pfam" id="PF00078"/>
    </source>
</evidence>
<evidence type="ECO:0000313" key="2">
    <source>
        <dbReference type="Proteomes" id="UP000694864"/>
    </source>
</evidence>
<gene>
    <name evidence="3" type="primary">LOC104728256</name>
</gene>
<reference evidence="3" key="2">
    <citation type="submission" date="2025-08" db="UniProtKB">
        <authorList>
            <consortium name="RefSeq"/>
        </authorList>
    </citation>
    <scope>IDENTIFICATION</scope>
    <source>
        <tissue evidence="3">Leaf</tissue>
    </source>
</reference>
<dbReference type="InterPro" id="IPR000477">
    <property type="entry name" value="RT_dom"/>
</dbReference>
<name>A0ABM0USJ6_CAMSA</name>
<dbReference type="PANTHER" id="PTHR33116">
    <property type="entry name" value="REVERSE TRANSCRIPTASE ZINC-BINDING DOMAIN-CONTAINING PROTEIN-RELATED-RELATED"/>
    <property type="match status" value="1"/>
</dbReference>
<proteinExistence type="predicted"/>
<accession>A0ABM0USJ6</accession>
<dbReference type="RefSeq" id="XP_010445568.1">
    <property type="nucleotide sequence ID" value="XM_010447266.1"/>
</dbReference>
<dbReference type="Proteomes" id="UP000694864">
    <property type="component" value="Chromosome 11"/>
</dbReference>
<keyword evidence="2" id="KW-1185">Reference proteome</keyword>
<dbReference type="GeneID" id="104728256"/>
<evidence type="ECO:0000313" key="3">
    <source>
        <dbReference type="RefSeq" id="XP_010445568.1"/>
    </source>
</evidence>
<dbReference type="PANTHER" id="PTHR33116:SF80">
    <property type="entry name" value="REVERSE TRANSCRIPTASE ZINC-BINDING DOMAIN-CONTAINING PROTEIN"/>
    <property type="match status" value="1"/>
</dbReference>
<reference evidence="2" key="1">
    <citation type="journal article" date="2014" name="Nat. Commun.">
        <title>The emerging biofuel crop Camelina sativa retains a highly undifferentiated hexaploid genome structure.</title>
        <authorList>
            <person name="Kagale S."/>
            <person name="Koh C."/>
            <person name="Nixon J."/>
            <person name="Bollina V."/>
            <person name="Clarke W.E."/>
            <person name="Tuteja R."/>
            <person name="Spillane C."/>
            <person name="Robinson S.J."/>
            <person name="Links M.G."/>
            <person name="Clarke C."/>
            <person name="Higgins E.E."/>
            <person name="Huebert T."/>
            <person name="Sharpe A.G."/>
            <person name="Parkin I.A."/>
        </authorList>
    </citation>
    <scope>NUCLEOTIDE SEQUENCE [LARGE SCALE GENOMIC DNA]</scope>
    <source>
        <strain evidence="2">cv. DH55</strain>
    </source>
</reference>
<protein>
    <submittedName>
        <fullName evidence="3">Uncharacterized protein LOC104728256</fullName>
    </submittedName>
</protein>
<organism evidence="2 3">
    <name type="scientific">Camelina sativa</name>
    <name type="common">False flax</name>
    <name type="synonym">Myagrum sativum</name>
    <dbReference type="NCBI Taxonomy" id="90675"/>
    <lineage>
        <taxon>Eukaryota</taxon>
        <taxon>Viridiplantae</taxon>
        <taxon>Streptophyta</taxon>
        <taxon>Embryophyta</taxon>
        <taxon>Tracheophyta</taxon>
        <taxon>Spermatophyta</taxon>
        <taxon>Magnoliopsida</taxon>
        <taxon>eudicotyledons</taxon>
        <taxon>Gunneridae</taxon>
        <taxon>Pentapetalae</taxon>
        <taxon>rosids</taxon>
        <taxon>malvids</taxon>
        <taxon>Brassicales</taxon>
        <taxon>Brassicaceae</taxon>
        <taxon>Camelineae</taxon>
        <taxon>Camelina</taxon>
    </lineage>
</organism>
<sequence length="204" mass="22328">MNSIFNGFGHVYALPPSHLASMGACMDKAAEEGKIKYHYRCRDLKLTHLCFADDLLIFVDGSLASVQRVLTILKDFEAVSGLAVSLPKTSFFSSGLSQPEIDQIKLETGVSHGQLPIRYLGIPLCTKKLTLLDCAPLIQKVKSSLNAWSTKSLSFAGRLQLLNIVIAGLTNFWCSAFLLPKKCIDTLNSLTGAFLWKGTTKGHH</sequence>
<dbReference type="Pfam" id="PF00078">
    <property type="entry name" value="RVT_1"/>
    <property type="match status" value="1"/>
</dbReference>